<evidence type="ECO:0000313" key="5">
    <source>
        <dbReference type="Proteomes" id="UP000428333"/>
    </source>
</evidence>
<evidence type="ECO:0000256" key="2">
    <source>
        <dbReference type="PROSITE-ProRule" id="PRU00708"/>
    </source>
</evidence>
<dbReference type="GO" id="GO:0009451">
    <property type="term" value="P:RNA modification"/>
    <property type="evidence" value="ECO:0007669"/>
    <property type="project" value="InterPro"/>
</dbReference>
<accession>A0A6A4KYF5</accession>
<dbReference type="Gene3D" id="1.25.40.10">
    <property type="entry name" value="Tetratricopeptide repeat domain"/>
    <property type="match status" value="3"/>
</dbReference>
<protein>
    <recommendedName>
        <fullName evidence="6">Pentatricopeptide repeat-containing protein</fullName>
    </recommendedName>
</protein>
<dbReference type="Proteomes" id="UP000428333">
    <property type="component" value="Linkage Group LG11"/>
</dbReference>
<feature type="repeat" description="PPR" evidence="2">
    <location>
        <begin position="268"/>
        <end position="302"/>
    </location>
</feature>
<organism evidence="4 5">
    <name type="scientific">Rhododendron williamsianum</name>
    <dbReference type="NCBI Taxonomy" id="262921"/>
    <lineage>
        <taxon>Eukaryota</taxon>
        <taxon>Viridiplantae</taxon>
        <taxon>Streptophyta</taxon>
        <taxon>Embryophyta</taxon>
        <taxon>Tracheophyta</taxon>
        <taxon>Spermatophyta</taxon>
        <taxon>Magnoliopsida</taxon>
        <taxon>eudicotyledons</taxon>
        <taxon>Gunneridae</taxon>
        <taxon>Pentapetalae</taxon>
        <taxon>asterids</taxon>
        <taxon>Ericales</taxon>
        <taxon>Ericaceae</taxon>
        <taxon>Ericoideae</taxon>
        <taxon>Rhodoreae</taxon>
        <taxon>Rhododendron</taxon>
    </lineage>
</organism>
<proteinExistence type="predicted"/>
<dbReference type="PROSITE" id="PS51375">
    <property type="entry name" value="PPR"/>
    <property type="match status" value="2"/>
</dbReference>
<evidence type="ECO:0000313" key="4">
    <source>
        <dbReference type="EMBL" id="KAE9450292.1"/>
    </source>
</evidence>
<keyword evidence="1" id="KW-0677">Repeat</keyword>
<dbReference type="InterPro" id="IPR011990">
    <property type="entry name" value="TPR-like_helical_dom_sf"/>
</dbReference>
<comment type="caution">
    <text evidence="4">The sequence shown here is derived from an EMBL/GenBank/DDBJ whole genome shotgun (WGS) entry which is preliminary data.</text>
</comment>
<dbReference type="PANTHER" id="PTHR47926:SF365">
    <property type="entry name" value="DYW DOMAIN-CONTAINING PROTEIN"/>
    <property type="match status" value="1"/>
</dbReference>
<dbReference type="NCBIfam" id="TIGR00756">
    <property type="entry name" value="PPR"/>
    <property type="match status" value="3"/>
</dbReference>
<feature type="compositionally biased region" description="Polar residues" evidence="3">
    <location>
        <begin position="592"/>
        <end position="604"/>
    </location>
</feature>
<evidence type="ECO:0008006" key="6">
    <source>
        <dbReference type="Google" id="ProtNLM"/>
    </source>
</evidence>
<dbReference type="GO" id="GO:0003723">
    <property type="term" value="F:RNA binding"/>
    <property type="evidence" value="ECO:0007669"/>
    <property type="project" value="InterPro"/>
</dbReference>
<dbReference type="InterPro" id="IPR046848">
    <property type="entry name" value="E_motif"/>
</dbReference>
<feature type="region of interest" description="Disordered" evidence="3">
    <location>
        <begin position="592"/>
        <end position="619"/>
    </location>
</feature>
<gene>
    <name evidence="4" type="ORF">C3L33_17807</name>
</gene>
<feature type="non-terminal residue" evidence="4">
    <location>
        <position position="1"/>
    </location>
</feature>
<reference evidence="4 5" key="1">
    <citation type="journal article" date="2019" name="Genome Biol. Evol.">
        <title>The Rhododendron genome and chromosomal organization provide insight into shared whole-genome duplications across the heath family (Ericaceae).</title>
        <authorList>
            <person name="Soza V.L."/>
            <person name="Lindsley D."/>
            <person name="Waalkes A."/>
            <person name="Ramage E."/>
            <person name="Patwardhan R.P."/>
            <person name="Burton J.N."/>
            <person name="Adey A."/>
            <person name="Kumar A."/>
            <person name="Qiu R."/>
            <person name="Shendure J."/>
            <person name="Hall B."/>
        </authorList>
    </citation>
    <scope>NUCLEOTIDE SEQUENCE [LARGE SCALE GENOMIC DNA]</scope>
    <source>
        <strain evidence="4">RSF 1966-606</strain>
    </source>
</reference>
<dbReference type="EMBL" id="QEFC01003071">
    <property type="protein sequence ID" value="KAE9450292.1"/>
    <property type="molecule type" value="Genomic_DNA"/>
</dbReference>
<evidence type="ECO:0000256" key="3">
    <source>
        <dbReference type="SAM" id="MobiDB-lite"/>
    </source>
</evidence>
<dbReference type="InterPro" id="IPR002885">
    <property type="entry name" value="PPR_rpt"/>
</dbReference>
<dbReference type="Pfam" id="PF01535">
    <property type="entry name" value="PPR"/>
    <property type="match status" value="2"/>
</dbReference>
<dbReference type="PANTHER" id="PTHR47926">
    <property type="entry name" value="PENTATRICOPEPTIDE REPEAT-CONTAINING PROTEIN"/>
    <property type="match status" value="1"/>
</dbReference>
<dbReference type="Pfam" id="PF13041">
    <property type="entry name" value="PPR_2"/>
    <property type="match status" value="1"/>
</dbReference>
<dbReference type="InterPro" id="IPR046960">
    <property type="entry name" value="PPR_At4g14850-like_plant"/>
</dbReference>
<sequence length="634" mass="71127">MARGVVSIGEILRLRKNPLFLSHPTLVHSKPTLPPSSPFNSSASSDLNPTNLFKICFNRKQLFQIQAHLITCGLFRKPYFQGRVLKCAADLGDLNYTILVFQCIQFPDTFCINSVIKAYACSNVPQEAVAFYFDMLRNGFVPNSFTFAPLISSCAKAGCLASGRKCHGQATKNGVDWYLNGGNPGCCLMLFRKMMRLGLRGSDTTVMSVFTACGRSARLKEGRSVHSYLIKRFVHSSLIIDTALIDMYSKCRRVDVAKLVFDRMLGRNLVCWNAMILGHCIHGNPEDGLTLYAKMLGTTCSRDEETVLDNNVKPDEITFAGILCACARSGLLIEGRTYFTQMFDLFSIEANFAHYWCMANLFAGVGLVQEALNIIRSMPVNEEESSQSLLWARLLGACRFEGSVILGEQIAKAVIELEPENSLCYALLLNVYAVAGQWEDVAKMKQMIKEQGIRKMAGCSLFDLKEVVHNLKFGDSCRQHMQEVAISTQGTKERNARLSQLIHSNISCAKALKQRYYVVKVVRLQENCSRDGEVHSDKLNKEEQISRHGKLRESGFNFRLVFGVVNIAQTPHEHGDRKQLPSGKHHVTTNIQNHQMTTENSATKEQIDEHNKPENHDRETMVELQAVQSLNHHP</sequence>
<feature type="repeat" description="PPR" evidence="2">
    <location>
        <begin position="108"/>
        <end position="142"/>
    </location>
</feature>
<name>A0A6A4KYF5_9ERIC</name>
<dbReference type="Pfam" id="PF20431">
    <property type="entry name" value="E_motif"/>
    <property type="match status" value="1"/>
</dbReference>
<feature type="compositionally biased region" description="Basic and acidic residues" evidence="3">
    <location>
        <begin position="605"/>
        <end position="619"/>
    </location>
</feature>
<dbReference type="OrthoDB" id="1868351at2759"/>
<keyword evidence="5" id="KW-1185">Reference proteome</keyword>
<dbReference type="AlphaFoldDB" id="A0A6A4KYF5"/>
<dbReference type="FunFam" id="1.25.40.10:FF:000090">
    <property type="entry name" value="Pentatricopeptide repeat-containing protein, chloroplastic"/>
    <property type="match status" value="1"/>
</dbReference>
<evidence type="ECO:0000256" key="1">
    <source>
        <dbReference type="ARBA" id="ARBA00022737"/>
    </source>
</evidence>